<reference evidence="9 10" key="1">
    <citation type="journal article" date="2017" name="PLoS Biol.">
        <title>The sea cucumber genome provides insights into morphological evolution and visceral regeneration.</title>
        <authorList>
            <person name="Zhang X."/>
            <person name="Sun L."/>
            <person name="Yuan J."/>
            <person name="Sun Y."/>
            <person name="Gao Y."/>
            <person name="Zhang L."/>
            <person name="Li S."/>
            <person name="Dai H."/>
            <person name="Hamel J.F."/>
            <person name="Liu C."/>
            <person name="Yu Y."/>
            <person name="Liu S."/>
            <person name="Lin W."/>
            <person name="Guo K."/>
            <person name="Jin S."/>
            <person name="Xu P."/>
            <person name="Storey K.B."/>
            <person name="Huan P."/>
            <person name="Zhang T."/>
            <person name="Zhou Y."/>
            <person name="Zhang J."/>
            <person name="Lin C."/>
            <person name="Li X."/>
            <person name="Xing L."/>
            <person name="Huo D."/>
            <person name="Sun M."/>
            <person name="Wang L."/>
            <person name="Mercier A."/>
            <person name="Li F."/>
            <person name="Yang H."/>
            <person name="Xiang J."/>
        </authorList>
    </citation>
    <scope>NUCLEOTIDE SEQUENCE [LARGE SCALE GENOMIC DNA]</scope>
    <source>
        <strain evidence="9">Shaxun</strain>
        <tissue evidence="9">Muscle</tissue>
    </source>
</reference>
<evidence type="ECO:0000256" key="5">
    <source>
        <dbReference type="ARBA" id="ARBA00022833"/>
    </source>
</evidence>
<dbReference type="AlphaFoldDB" id="A0A2G8LFC6"/>
<evidence type="ECO:0000256" key="1">
    <source>
        <dbReference type="ARBA" id="ARBA00004167"/>
    </source>
</evidence>
<evidence type="ECO:0000313" key="10">
    <source>
        <dbReference type="Proteomes" id="UP000230750"/>
    </source>
</evidence>
<dbReference type="PANTHER" id="PTHR14402">
    <property type="entry name" value="RECEPTOR TRANSPORTING PROTEIN"/>
    <property type="match status" value="1"/>
</dbReference>
<keyword evidence="3" id="KW-0479">Metal-binding</keyword>
<keyword evidence="10" id="KW-1185">Reference proteome</keyword>
<feature type="domain" description="3CxxC-type" evidence="8">
    <location>
        <begin position="120"/>
        <end position="215"/>
    </location>
</feature>
<sequence>MSLPHIALYPIQPATPVSYPNHVIDTNTAPENVQFYVTFDGKTYPAQQPPPIKHVLDVGKIYSKTPSPAVDALAAPDLISMTEIWEREFRIIFASFLPHCWYLLKTFQSPSPRWRRFKDSAKVRFCCQGCGHAWTSMKGRVMFWFHLSQEQPYPEGFLQYKLYGQQCNQCQNGRFEDAMWYPEEVNKVLCNVYNKIGQVYYGFMAHHYVKRDELASHVLNQQAPSVRPAWTVNAFEPRRSRKLPAPRSDRL</sequence>
<keyword evidence="6" id="KW-1133">Transmembrane helix</keyword>
<dbReference type="GO" id="GO:0006612">
    <property type="term" value="P:protein targeting to membrane"/>
    <property type="evidence" value="ECO:0007669"/>
    <property type="project" value="TreeGrafter"/>
</dbReference>
<dbReference type="GO" id="GO:0016020">
    <property type="term" value="C:membrane"/>
    <property type="evidence" value="ECO:0007669"/>
    <property type="project" value="UniProtKB-SubCell"/>
</dbReference>
<evidence type="ECO:0000313" key="9">
    <source>
        <dbReference type="EMBL" id="PIK58860.1"/>
    </source>
</evidence>
<keyword evidence="9" id="KW-0675">Receptor</keyword>
<keyword evidence="4" id="KW-0863">Zinc-finger</keyword>
<evidence type="ECO:0000256" key="2">
    <source>
        <dbReference type="ARBA" id="ARBA00022692"/>
    </source>
</evidence>
<dbReference type="GO" id="GO:0031849">
    <property type="term" value="F:olfactory receptor binding"/>
    <property type="evidence" value="ECO:0007669"/>
    <property type="project" value="TreeGrafter"/>
</dbReference>
<keyword evidence="5" id="KW-0862">Zinc</keyword>
<evidence type="ECO:0000256" key="7">
    <source>
        <dbReference type="ARBA" id="ARBA00023136"/>
    </source>
</evidence>
<dbReference type="GO" id="GO:0051205">
    <property type="term" value="P:protein insertion into membrane"/>
    <property type="evidence" value="ECO:0007669"/>
    <property type="project" value="TreeGrafter"/>
</dbReference>
<dbReference type="InterPro" id="IPR027377">
    <property type="entry name" value="ZAR1/RTP1-5-like_Znf-3CxxC"/>
</dbReference>
<evidence type="ECO:0000256" key="6">
    <source>
        <dbReference type="ARBA" id="ARBA00022989"/>
    </source>
</evidence>
<evidence type="ECO:0000256" key="4">
    <source>
        <dbReference type="ARBA" id="ARBA00022771"/>
    </source>
</evidence>
<gene>
    <name evidence="9" type="ORF">BSL78_04172</name>
</gene>
<comment type="caution">
    <text evidence="9">The sequence shown here is derived from an EMBL/GenBank/DDBJ whole genome shotgun (WGS) entry which is preliminary data.</text>
</comment>
<evidence type="ECO:0000256" key="3">
    <source>
        <dbReference type="ARBA" id="ARBA00022723"/>
    </source>
</evidence>
<dbReference type="Pfam" id="PF13695">
    <property type="entry name" value="Zn_ribbon_3CxxC"/>
    <property type="match status" value="1"/>
</dbReference>
<dbReference type="Proteomes" id="UP000230750">
    <property type="component" value="Unassembled WGS sequence"/>
</dbReference>
<evidence type="ECO:0000259" key="8">
    <source>
        <dbReference type="SMART" id="SM01328"/>
    </source>
</evidence>
<dbReference type="EMBL" id="MRZV01000099">
    <property type="protein sequence ID" value="PIK58860.1"/>
    <property type="molecule type" value="Genomic_DNA"/>
</dbReference>
<dbReference type="GO" id="GO:0008270">
    <property type="term" value="F:zinc ion binding"/>
    <property type="evidence" value="ECO:0007669"/>
    <property type="project" value="UniProtKB-KW"/>
</dbReference>
<dbReference type="STRING" id="307972.A0A2G8LFC6"/>
<comment type="subcellular location">
    <subcellularLocation>
        <location evidence="1">Membrane</location>
        <topology evidence="1">Single-pass membrane protein</topology>
    </subcellularLocation>
</comment>
<protein>
    <submittedName>
        <fullName evidence="9">Putative receptor-transporting protein 3 isoform X2</fullName>
    </submittedName>
</protein>
<dbReference type="InterPro" id="IPR026096">
    <property type="entry name" value="R-trans_p"/>
</dbReference>
<accession>A0A2G8LFC6</accession>
<dbReference type="PANTHER" id="PTHR14402:SF10">
    <property type="entry name" value="3CXXC-TYPE DOMAIN-CONTAINING PROTEIN"/>
    <property type="match status" value="1"/>
</dbReference>
<proteinExistence type="predicted"/>
<keyword evidence="7" id="KW-0472">Membrane</keyword>
<dbReference type="SMART" id="SM01328">
    <property type="entry name" value="zf-3CxxC"/>
    <property type="match status" value="1"/>
</dbReference>
<organism evidence="9 10">
    <name type="scientific">Stichopus japonicus</name>
    <name type="common">Sea cucumber</name>
    <dbReference type="NCBI Taxonomy" id="307972"/>
    <lineage>
        <taxon>Eukaryota</taxon>
        <taxon>Metazoa</taxon>
        <taxon>Echinodermata</taxon>
        <taxon>Eleutherozoa</taxon>
        <taxon>Echinozoa</taxon>
        <taxon>Holothuroidea</taxon>
        <taxon>Aspidochirotacea</taxon>
        <taxon>Aspidochirotida</taxon>
        <taxon>Stichopodidae</taxon>
        <taxon>Apostichopus</taxon>
    </lineage>
</organism>
<keyword evidence="2" id="KW-0812">Transmembrane</keyword>
<dbReference type="OrthoDB" id="8121437at2759"/>
<name>A0A2G8LFC6_STIJA</name>